<keyword evidence="1" id="KW-1133">Transmembrane helix</keyword>
<feature type="transmembrane region" description="Helical" evidence="1">
    <location>
        <begin position="183"/>
        <end position="205"/>
    </location>
</feature>
<evidence type="ECO:0000313" key="3">
    <source>
        <dbReference type="EMBL" id="VVU95713.1"/>
    </source>
</evidence>
<dbReference type="AlphaFoldDB" id="A0A5E8CJX6"/>
<dbReference type="Pfam" id="PF04212">
    <property type="entry name" value="MIT"/>
    <property type="match status" value="1"/>
</dbReference>
<feature type="transmembrane region" description="Helical" evidence="1">
    <location>
        <begin position="21"/>
        <end position="45"/>
    </location>
</feature>
<reference evidence="3" key="1">
    <citation type="submission" date="2019-09" db="EMBL/GenBank/DDBJ databases">
        <authorList>
            <person name="Needham M D."/>
        </authorList>
    </citation>
    <scope>NUCLEOTIDE SEQUENCE</scope>
</reference>
<dbReference type="SUPFAM" id="SSF116846">
    <property type="entry name" value="MIT domain"/>
    <property type="match status" value="1"/>
</dbReference>
<dbReference type="InterPro" id="IPR007330">
    <property type="entry name" value="MIT_dom"/>
</dbReference>
<name>A0A5E8CJX6_9ZZZZ</name>
<evidence type="ECO:0000259" key="2">
    <source>
        <dbReference type="SMART" id="SM00745"/>
    </source>
</evidence>
<protein>
    <submittedName>
        <fullName evidence="3">MIT (Microtubule interacting and transport) domain</fullName>
    </submittedName>
</protein>
<feature type="domain" description="MIT" evidence="2">
    <location>
        <begin position="251"/>
        <end position="329"/>
    </location>
</feature>
<keyword evidence="1" id="KW-0472">Membrane</keyword>
<dbReference type="EMBL" id="CABVLZ010000008">
    <property type="protein sequence ID" value="VVU95713.1"/>
    <property type="molecule type" value="Genomic_DNA"/>
</dbReference>
<gene>
    <name evidence="3" type="ORF">CPAV1605_1468</name>
</gene>
<dbReference type="InterPro" id="IPR036181">
    <property type="entry name" value="MIT_dom_sf"/>
</dbReference>
<organism evidence="3">
    <name type="scientific">seawater metagenome</name>
    <dbReference type="NCBI Taxonomy" id="1561972"/>
    <lineage>
        <taxon>unclassified sequences</taxon>
        <taxon>metagenomes</taxon>
        <taxon>ecological metagenomes</taxon>
    </lineage>
</organism>
<dbReference type="Gene3D" id="1.20.58.80">
    <property type="entry name" value="Phosphotransferase system, lactose/cellobiose-type IIA subunit"/>
    <property type="match status" value="1"/>
</dbReference>
<dbReference type="SMART" id="SM00745">
    <property type="entry name" value="MIT"/>
    <property type="match status" value="1"/>
</dbReference>
<accession>A0A5E8CJX6</accession>
<proteinExistence type="predicted"/>
<keyword evidence="1" id="KW-0812">Transmembrane</keyword>
<evidence type="ECO:0000256" key="1">
    <source>
        <dbReference type="SAM" id="Phobius"/>
    </source>
</evidence>
<sequence length="333" mass="38096">MLTYRDEDLEIDRDINEKSNLLKYCCFSSIFCLLIVVVLLFTFGLKSICLIPFMDKLDLCIINNSNYSNSSNITGYTIYQNNTNYTTFENITNYTSFENITNYTTLKNEINNTNSENYTNNTNIENTNNFRNSDKEINKFPNFNKVGQNNLTNVSNSLFINQAITPKTNIEQNNREKRDYGEAIGISIGSVLGFILLIAGFVYGLKKGPTNIKKLCTNRTASKHNAIQLTDEELKFYQVKNPLQEAIENNQGGQFVEAVNILKKAIEKDRARDFPEAINLYNKGIDIVVKCLKSNCNANDRFAIAKKIDIYIQRVNYISNCVENEKLIQDIKI</sequence>